<dbReference type="AlphaFoldDB" id="A0A8J5V8U1"/>
<evidence type="ECO:0000313" key="2">
    <source>
        <dbReference type="EMBL" id="KAG8064892.1"/>
    </source>
</evidence>
<reference evidence="2" key="2">
    <citation type="submission" date="2021-02" db="EMBL/GenBank/DDBJ databases">
        <authorList>
            <person name="Kimball J.A."/>
            <person name="Haas M.W."/>
            <person name="Macchietto M."/>
            <person name="Kono T."/>
            <person name="Duquette J."/>
            <person name="Shao M."/>
        </authorList>
    </citation>
    <scope>NUCLEOTIDE SEQUENCE</scope>
    <source>
        <tissue evidence="2">Fresh leaf tissue</tissue>
    </source>
</reference>
<comment type="caution">
    <text evidence="2">The sequence shown here is derived from an EMBL/GenBank/DDBJ whole genome shotgun (WGS) entry which is preliminary data.</text>
</comment>
<keyword evidence="3" id="KW-1185">Reference proteome</keyword>
<reference evidence="2" key="1">
    <citation type="journal article" date="2021" name="bioRxiv">
        <title>Whole Genome Assembly and Annotation of Northern Wild Rice, Zizania palustris L., Supports a Whole Genome Duplication in the Zizania Genus.</title>
        <authorList>
            <person name="Haas M."/>
            <person name="Kono T."/>
            <person name="Macchietto M."/>
            <person name="Millas R."/>
            <person name="McGilp L."/>
            <person name="Shao M."/>
            <person name="Duquette J."/>
            <person name="Hirsch C.N."/>
            <person name="Kimball J."/>
        </authorList>
    </citation>
    <scope>NUCLEOTIDE SEQUENCE</scope>
    <source>
        <tissue evidence="2">Fresh leaf tissue</tissue>
    </source>
</reference>
<evidence type="ECO:0000313" key="3">
    <source>
        <dbReference type="Proteomes" id="UP000729402"/>
    </source>
</evidence>
<sequence length="110" mass="12326">MNFHMNGMKKTMVKLHGMLKIAEESIKKNPSHVMMVQKENKKRKFKGKAGALDAISNSKSKPARKSKLGSVGTDICHHCHNPDHWERNCKLYLAEQKKKKGSVSPVSGAE</sequence>
<feature type="region of interest" description="Disordered" evidence="1">
    <location>
        <begin position="40"/>
        <end position="71"/>
    </location>
</feature>
<name>A0A8J5V8U1_ZIZPA</name>
<dbReference type="OrthoDB" id="1920930at2759"/>
<organism evidence="2 3">
    <name type="scientific">Zizania palustris</name>
    <name type="common">Northern wild rice</name>
    <dbReference type="NCBI Taxonomy" id="103762"/>
    <lineage>
        <taxon>Eukaryota</taxon>
        <taxon>Viridiplantae</taxon>
        <taxon>Streptophyta</taxon>
        <taxon>Embryophyta</taxon>
        <taxon>Tracheophyta</taxon>
        <taxon>Spermatophyta</taxon>
        <taxon>Magnoliopsida</taxon>
        <taxon>Liliopsida</taxon>
        <taxon>Poales</taxon>
        <taxon>Poaceae</taxon>
        <taxon>BOP clade</taxon>
        <taxon>Oryzoideae</taxon>
        <taxon>Oryzeae</taxon>
        <taxon>Zizaniinae</taxon>
        <taxon>Zizania</taxon>
    </lineage>
</organism>
<evidence type="ECO:0000256" key="1">
    <source>
        <dbReference type="SAM" id="MobiDB-lite"/>
    </source>
</evidence>
<accession>A0A8J5V8U1</accession>
<dbReference type="Proteomes" id="UP000729402">
    <property type="component" value="Unassembled WGS sequence"/>
</dbReference>
<protein>
    <submittedName>
        <fullName evidence="2">Uncharacterized protein</fullName>
    </submittedName>
</protein>
<gene>
    <name evidence="2" type="ORF">GUJ93_ZPchr0004g38511</name>
</gene>
<proteinExistence type="predicted"/>
<dbReference type="EMBL" id="JAAALK010000285">
    <property type="protein sequence ID" value="KAG8064892.1"/>
    <property type="molecule type" value="Genomic_DNA"/>
</dbReference>